<dbReference type="EMBL" id="KE652319">
    <property type="protein sequence ID" value="EQL02340.1"/>
    <property type="molecule type" value="Genomic_DNA"/>
</dbReference>
<dbReference type="AlphaFoldDB" id="T5AA35"/>
<dbReference type="HOGENOM" id="CLU_966745_0_0_1"/>
<dbReference type="eggNOG" id="ENOG502S09S">
    <property type="taxonomic scope" value="Eukaryota"/>
</dbReference>
<reference evidence="1 2" key="1">
    <citation type="journal article" date="2013" name="Chin. Sci. Bull.">
        <title>Genome survey uncovers the secrets of sex and lifestyle in caterpillar fungus.</title>
        <authorList>
            <person name="Hu X."/>
            <person name="Zhang Y."/>
            <person name="Xiao G."/>
            <person name="Zheng P."/>
            <person name="Xia Y."/>
            <person name="Zhang X."/>
            <person name="St Leger R.J."/>
            <person name="Liu X."/>
            <person name="Wang C."/>
        </authorList>
    </citation>
    <scope>NUCLEOTIDE SEQUENCE [LARGE SCALE GENOMIC DNA]</scope>
    <source>
        <strain evidence="2">Co18 / CGMCC 3.14243</strain>
        <tissue evidence="1">Fruit-body</tissue>
    </source>
</reference>
<dbReference type="OrthoDB" id="5207033at2759"/>
<evidence type="ECO:0000313" key="1">
    <source>
        <dbReference type="EMBL" id="EQL02340.1"/>
    </source>
</evidence>
<gene>
    <name evidence="1" type="ORF">OCS_01952</name>
</gene>
<dbReference type="Proteomes" id="UP000019374">
    <property type="component" value="Unassembled WGS sequence"/>
</dbReference>
<name>T5AA35_OPHSC</name>
<organism evidence="1 2">
    <name type="scientific">Ophiocordyceps sinensis (strain Co18 / CGMCC 3.14243)</name>
    <name type="common">Yarsagumba caterpillar fungus</name>
    <name type="synonym">Hirsutella sinensis</name>
    <dbReference type="NCBI Taxonomy" id="911162"/>
    <lineage>
        <taxon>Eukaryota</taxon>
        <taxon>Fungi</taxon>
        <taxon>Dikarya</taxon>
        <taxon>Ascomycota</taxon>
        <taxon>Pezizomycotina</taxon>
        <taxon>Sordariomycetes</taxon>
        <taxon>Hypocreomycetidae</taxon>
        <taxon>Hypocreales</taxon>
        <taxon>Ophiocordycipitaceae</taxon>
        <taxon>Ophiocordyceps</taxon>
    </lineage>
</organism>
<protein>
    <submittedName>
        <fullName evidence="1">Uncharacterized protein</fullName>
    </submittedName>
</protein>
<proteinExistence type="predicted"/>
<accession>T5AA35</accession>
<evidence type="ECO:0000313" key="2">
    <source>
        <dbReference type="Proteomes" id="UP000019374"/>
    </source>
</evidence>
<sequence>MGVFARWSHPGVCRVLCVGTPPVLRQQLKTALDESPSLELRDPFAMMLPLFDQIIKLYDDSAWRVRDQVRAIEKNRASHAADFVAMHDISRHAGHLVEVHAATVETMESLLHRQRAIHDGLSSLDKTHKEQSQEYLEFQLQIIKSLQRRSLSIQERINSEITLVLCCSHGVLQTANAWQGDNIIMATQDNTVMKSIALLTVTFLPATFISVISRRSIRFRCGVDRRIGTVQHHLFLIRRRELERVQEVLDILGGCDSIDLVCPGGLVAGARGDMSAKPVAGAKLKFCW</sequence>